<dbReference type="STRING" id="639282.DEFDS_1726"/>
<reference evidence="2 3" key="1">
    <citation type="journal article" date="2010" name="DNA Res.">
        <title>Bacterial lifestyle in a deep-sea hydrothermal vent chimney revealed by the genome sequence of the thermophilic bacterium Deferribacter desulfuricans SSM1.</title>
        <authorList>
            <person name="Takaki Y."/>
            <person name="Shimamura S."/>
            <person name="Nakagawa S."/>
            <person name="Fukuhara Y."/>
            <person name="Horikawa H."/>
            <person name="Ankai A."/>
            <person name="Harada T."/>
            <person name="Hosoyama A."/>
            <person name="Oguchi A."/>
            <person name="Fukui S."/>
            <person name="Fujita N."/>
            <person name="Takami H."/>
            <person name="Takai K."/>
        </authorList>
    </citation>
    <scope>NUCLEOTIDE SEQUENCE [LARGE SCALE GENOMIC DNA]</scope>
    <source>
        <strain evidence="3">DSM 14783 / JCM 11476 / NBRC 101012 / SSM1</strain>
    </source>
</reference>
<protein>
    <recommendedName>
        <fullName evidence="4">Type IV pilus assembly protein PilO</fullName>
    </recommendedName>
</protein>
<dbReference type="GO" id="GO:0043683">
    <property type="term" value="P:type IV pilus assembly"/>
    <property type="evidence" value="ECO:0007669"/>
    <property type="project" value="InterPro"/>
</dbReference>
<dbReference type="GO" id="GO:0043107">
    <property type="term" value="P:type IV pilus-dependent motility"/>
    <property type="evidence" value="ECO:0007669"/>
    <property type="project" value="InterPro"/>
</dbReference>
<sequence length="192" mass="22409">MNFLNKVPLKIRLLLEILIIVAIVVVYYFFSYKPQVEEINNLKKRYDRLALSVAKLRPVQLSYDKFKKELQIVENQFKMVLKILPNEKSYNVLYDEIVNLAENNGLKVTLFQPTGVKRIDDFHSAVRFKINVEGDYLSLVNFIYRLNYLNKIININDISINPYKDKAGNFVLRSNINMNSYMFNVSGSGAKK</sequence>
<dbReference type="Proteomes" id="UP000001520">
    <property type="component" value="Chromosome"/>
</dbReference>
<accession>D3P8Z1</accession>
<evidence type="ECO:0000313" key="2">
    <source>
        <dbReference type="EMBL" id="BAI81181.1"/>
    </source>
</evidence>
<gene>
    <name evidence="2" type="ordered locus">DEFDS_1726</name>
</gene>
<keyword evidence="1" id="KW-1133">Transmembrane helix</keyword>
<dbReference type="KEGG" id="ddf:DEFDS_1726"/>
<organism evidence="2 3">
    <name type="scientific">Deferribacter desulfuricans (strain DSM 14783 / JCM 11476 / NBRC 101012 / SSM1)</name>
    <dbReference type="NCBI Taxonomy" id="639282"/>
    <lineage>
        <taxon>Bacteria</taxon>
        <taxon>Pseudomonadati</taxon>
        <taxon>Deferribacterota</taxon>
        <taxon>Deferribacteres</taxon>
        <taxon>Deferribacterales</taxon>
        <taxon>Deferribacteraceae</taxon>
        <taxon>Deferribacter</taxon>
    </lineage>
</organism>
<keyword evidence="1" id="KW-0812">Transmembrane</keyword>
<dbReference type="PANTHER" id="PTHR39555:SF1">
    <property type="entry name" value="TYPE IV PILUS INNER MEMBRANE COMPONENT PILO"/>
    <property type="match status" value="1"/>
</dbReference>
<dbReference type="eggNOG" id="COG3167">
    <property type="taxonomic scope" value="Bacteria"/>
</dbReference>
<dbReference type="PANTHER" id="PTHR39555">
    <property type="entry name" value="FIMBRIAL ASSEMBLY PROTEIN PILO-LIKE PROTEIN-RELATED"/>
    <property type="match status" value="1"/>
</dbReference>
<dbReference type="Pfam" id="PF04350">
    <property type="entry name" value="PilO"/>
    <property type="match status" value="1"/>
</dbReference>
<dbReference type="HOGENOM" id="CLU_102444_0_0_0"/>
<evidence type="ECO:0000256" key="1">
    <source>
        <dbReference type="SAM" id="Phobius"/>
    </source>
</evidence>
<dbReference type="EMBL" id="AP011529">
    <property type="protein sequence ID" value="BAI81181.1"/>
    <property type="molecule type" value="Genomic_DNA"/>
</dbReference>
<dbReference type="OrthoDB" id="9791647at2"/>
<evidence type="ECO:0008006" key="4">
    <source>
        <dbReference type="Google" id="ProtNLM"/>
    </source>
</evidence>
<proteinExistence type="predicted"/>
<name>D3P8Z1_DEFDS</name>
<keyword evidence="3" id="KW-1185">Reference proteome</keyword>
<dbReference type="InterPro" id="IPR007445">
    <property type="entry name" value="PilO"/>
</dbReference>
<feature type="transmembrane region" description="Helical" evidence="1">
    <location>
        <begin position="12"/>
        <end position="30"/>
    </location>
</feature>
<dbReference type="RefSeq" id="WP_013008427.1">
    <property type="nucleotide sequence ID" value="NC_013939.1"/>
</dbReference>
<dbReference type="AlphaFoldDB" id="D3P8Z1"/>
<dbReference type="InterPro" id="IPR014717">
    <property type="entry name" value="Transl_elong_EF1B/ribsomal_bS6"/>
</dbReference>
<dbReference type="Gene3D" id="3.30.70.60">
    <property type="match status" value="1"/>
</dbReference>
<evidence type="ECO:0000313" key="3">
    <source>
        <dbReference type="Proteomes" id="UP000001520"/>
    </source>
</evidence>
<keyword evidence="1" id="KW-0472">Membrane</keyword>